<proteinExistence type="predicted"/>
<evidence type="ECO:0000313" key="4">
    <source>
        <dbReference type="Proteomes" id="UP000018468"/>
    </source>
</evidence>
<evidence type="ECO:0000256" key="1">
    <source>
        <dbReference type="SAM" id="Coils"/>
    </source>
</evidence>
<feature type="region of interest" description="Disordered" evidence="2">
    <location>
        <begin position="143"/>
        <end position="276"/>
    </location>
</feature>
<feature type="region of interest" description="Disordered" evidence="2">
    <location>
        <begin position="490"/>
        <end position="516"/>
    </location>
</feature>
<evidence type="ECO:0000256" key="2">
    <source>
        <dbReference type="SAM" id="MobiDB-lite"/>
    </source>
</evidence>
<dbReference type="EMBL" id="AHAT01003483">
    <property type="status" value="NOT_ANNOTATED_CDS"/>
    <property type="molecule type" value="Genomic_DNA"/>
</dbReference>
<reference evidence="3" key="3">
    <citation type="submission" date="2025-09" db="UniProtKB">
        <authorList>
            <consortium name="Ensembl"/>
        </authorList>
    </citation>
    <scope>IDENTIFICATION</scope>
</reference>
<keyword evidence="4" id="KW-1185">Reference proteome</keyword>
<reference evidence="4" key="1">
    <citation type="submission" date="2011-12" db="EMBL/GenBank/DDBJ databases">
        <title>The Draft Genome of Lepisosteus oculatus.</title>
        <authorList>
            <consortium name="The Broad Institute Genome Assembly &amp; Analysis Group"/>
            <consortium name="Computational R&amp;D Group"/>
            <consortium name="and Sequencing Platform"/>
            <person name="Di Palma F."/>
            <person name="Alfoldi J."/>
            <person name="Johnson J."/>
            <person name="Berlin A."/>
            <person name="Gnerre S."/>
            <person name="Jaffe D."/>
            <person name="MacCallum I."/>
            <person name="Young S."/>
            <person name="Walker B.J."/>
            <person name="Lander E.S."/>
            <person name="Lindblad-Toh K."/>
        </authorList>
    </citation>
    <scope>NUCLEOTIDE SEQUENCE [LARGE SCALE GENOMIC DNA]</scope>
</reference>
<feature type="compositionally biased region" description="Basic residues" evidence="2">
    <location>
        <begin position="25"/>
        <end position="35"/>
    </location>
</feature>
<feature type="compositionally biased region" description="Polar residues" evidence="2">
    <location>
        <begin position="1"/>
        <end position="11"/>
    </location>
</feature>
<dbReference type="eggNOG" id="ENOG502SC3M">
    <property type="taxonomic scope" value="Eukaryota"/>
</dbReference>
<feature type="compositionally biased region" description="Polar residues" evidence="2">
    <location>
        <begin position="262"/>
        <end position="271"/>
    </location>
</feature>
<dbReference type="GeneID" id="107079479"/>
<protein>
    <submittedName>
        <fullName evidence="3">Uncharacterized LOC107079479</fullName>
    </submittedName>
</protein>
<feature type="compositionally biased region" description="Basic and acidic residues" evidence="2">
    <location>
        <begin position="499"/>
        <end position="516"/>
    </location>
</feature>
<feature type="compositionally biased region" description="Polar residues" evidence="2">
    <location>
        <begin position="72"/>
        <end position="81"/>
    </location>
</feature>
<organism evidence="3 4">
    <name type="scientific">Lepisosteus oculatus</name>
    <name type="common">Spotted gar</name>
    <dbReference type="NCBI Taxonomy" id="7918"/>
    <lineage>
        <taxon>Eukaryota</taxon>
        <taxon>Metazoa</taxon>
        <taxon>Chordata</taxon>
        <taxon>Craniata</taxon>
        <taxon>Vertebrata</taxon>
        <taxon>Euteleostomi</taxon>
        <taxon>Actinopterygii</taxon>
        <taxon>Neopterygii</taxon>
        <taxon>Holostei</taxon>
        <taxon>Semionotiformes</taxon>
        <taxon>Lepisosteidae</taxon>
        <taxon>Lepisosteus</taxon>
    </lineage>
</organism>
<evidence type="ECO:0000313" key="3">
    <source>
        <dbReference type="Ensembl" id="ENSLOCP00000011505.1"/>
    </source>
</evidence>
<dbReference type="AlphaFoldDB" id="W5MSZ6"/>
<dbReference type="EMBL" id="AHAT01003484">
    <property type="status" value="NOT_ANNOTATED_CDS"/>
    <property type="molecule type" value="Genomic_DNA"/>
</dbReference>
<dbReference type="Bgee" id="ENSLOCG00000009430">
    <property type="expression patterns" value="Expressed in ovary and 12 other cell types or tissues"/>
</dbReference>
<reference evidence="3" key="2">
    <citation type="submission" date="2025-08" db="UniProtKB">
        <authorList>
            <consortium name="Ensembl"/>
        </authorList>
    </citation>
    <scope>IDENTIFICATION</scope>
</reference>
<dbReference type="KEGG" id="loc:107079479"/>
<keyword evidence="1" id="KW-0175">Coiled coil</keyword>
<dbReference type="Proteomes" id="UP000018468">
    <property type="component" value="Linkage group LG17"/>
</dbReference>
<feature type="coiled-coil region" evidence="1">
    <location>
        <begin position="326"/>
        <end position="353"/>
    </location>
</feature>
<dbReference type="Ensembl" id="ENSLOCT00000011522.1">
    <property type="protein sequence ID" value="ENSLOCP00000011505.1"/>
    <property type="gene ID" value="ENSLOCG00000009430.1"/>
</dbReference>
<dbReference type="STRING" id="7918.ENSLOCP00000011505"/>
<name>W5MSZ6_LEPOC</name>
<feature type="compositionally biased region" description="Polar residues" evidence="2">
    <location>
        <begin position="37"/>
        <end position="47"/>
    </location>
</feature>
<feature type="region of interest" description="Disordered" evidence="2">
    <location>
        <begin position="1"/>
        <end position="122"/>
    </location>
</feature>
<sequence>MLQDCSQSTMDANPFEVSRRERVKDRRKLKDRRHQVSCENTTPSISGSPVGKTRNLIPMGRQLSRTPPPSANKGQSSQTLAVSPKEQRNAKQLHSSKTRCGKQAVGGSFAPEWKSPGVRNGHDQSVTYSEAVINQRAECSPRARLGDVSCSRATPSRGAVKDTVASSVTSSPARKPLNSIPTGKQLPRTPPSANKRRVLQTPVLSPEKLRSPKQQRRTKSSSQNQDVGGSCAQDWRSPGGRQKNLRHSGAITNRKPECSAQGAINPNTCPSDSKDLEVHDETREKALQRRSTKSFTANLSEMDPEKLVKGMQGYQWTEGDLEFVQHIKNIKLIQQLKEELSQLQKQLKGEQLHKDLLLAKKEKIQAQCLEMDTSFDQIVHLGRAFLCRTLDPATVESIPSDSVLGRVSIASVRRVCQQEKQKLQALKKKVTDIQQQTAEVTQKEQGLRNMEKHHLEEIERLKRGILLEQENVINMEKELSDLQSKLSESQEKLGSLKRQAREQKASKERKDQSHDLKGKEDVIVAKVLRRCRRLERRKELFLERQNIMKRIHVPNC</sequence>
<dbReference type="GeneTree" id="ENSGT00940000169105"/>
<dbReference type="HOGENOM" id="CLU_489969_0_0_1"/>
<dbReference type="InParanoid" id="W5MSZ6"/>
<dbReference type="EMBL" id="AHAT01003482">
    <property type="status" value="NOT_ANNOTATED_CDS"/>
    <property type="molecule type" value="Genomic_DNA"/>
</dbReference>
<accession>W5MSZ6</accession>
<dbReference type="OrthoDB" id="8964991at2759"/>